<accession>A0AAW0SZX4</accession>
<keyword evidence="3" id="KW-1185">Reference proteome</keyword>
<proteinExistence type="predicted"/>
<evidence type="ECO:0000256" key="1">
    <source>
        <dbReference type="SAM" id="Phobius"/>
    </source>
</evidence>
<keyword evidence="1" id="KW-1133">Transmembrane helix</keyword>
<organism evidence="2 3">
    <name type="scientific">Scylla paramamosain</name>
    <name type="common">Mud crab</name>
    <dbReference type="NCBI Taxonomy" id="85552"/>
    <lineage>
        <taxon>Eukaryota</taxon>
        <taxon>Metazoa</taxon>
        <taxon>Ecdysozoa</taxon>
        <taxon>Arthropoda</taxon>
        <taxon>Crustacea</taxon>
        <taxon>Multicrustacea</taxon>
        <taxon>Malacostraca</taxon>
        <taxon>Eumalacostraca</taxon>
        <taxon>Eucarida</taxon>
        <taxon>Decapoda</taxon>
        <taxon>Pleocyemata</taxon>
        <taxon>Brachyura</taxon>
        <taxon>Eubrachyura</taxon>
        <taxon>Portunoidea</taxon>
        <taxon>Portunidae</taxon>
        <taxon>Portuninae</taxon>
        <taxon>Scylla</taxon>
    </lineage>
</organism>
<dbReference type="AlphaFoldDB" id="A0AAW0SZX4"/>
<gene>
    <name evidence="2" type="ORF">O3P69_016822</name>
</gene>
<protein>
    <recommendedName>
        <fullName evidence="4">Secreted protein</fullName>
    </recommendedName>
</protein>
<comment type="caution">
    <text evidence="2">The sequence shown here is derived from an EMBL/GenBank/DDBJ whole genome shotgun (WGS) entry which is preliminary data.</text>
</comment>
<dbReference type="Proteomes" id="UP001487740">
    <property type="component" value="Unassembled WGS sequence"/>
</dbReference>
<name>A0AAW0SZX4_SCYPA</name>
<keyword evidence="1" id="KW-0472">Membrane</keyword>
<sequence length="78" mass="8606">MLPTWLVRAMVMAVVVAVVMGRALPDRSNNPLLIFSHILQGQDPAGAPRLFDDDFDDDDDDDDEGYFGGDVNPFSFFG</sequence>
<evidence type="ECO:0000313" key="3">
    <source>
        <dbReference type="Proteomes" id="UP001487740"/>
    </source>
</evidence>
<feature type="transmembrane region" description="Helical" evidence="1">
    <location>
        <begin position="6"/>
        <end position="24"/>
    </location>
</feature>
<evidence type="ECO:0008006" key="4">
    <source>
        <dbReference type="Google" id="ProtNLM"/>
    </source>
</evidence>
<reference evidence="2 3" key="1">
    <citation type="submission" date="2023-03" db="EMBL/GenBank/DDBJ databases">
        <title>High-quality genome of Scylla paramamosain provides insights in environmental adaptation.</title>
        <authorList>
            <person name="Zhang L."/>
        </authorList>
    </citation>
    <scope>NUCLEOTIDE SEQUENCE [LARGE SCALE GENOMIC DNA]</scope>
    <source>
        <strain evidence="2">LZ_2023a</strain>
        <tissue evidence="2">Muscle</tissue>
    </source>
</reference>
<evidence type="ECO:0000313" key="2">
    <source>
        <dbReference type="EMBL" id="KAK8380487.1"/>
    </source>
</evidence>
<dbReference type="EMBL" id="JARAKH010000042">
    <property type="protein sequence ID" value="KAK8380487.1"/>
    <property type="molecule type" value="Genomic_DNA"/>
</dbReference>
<keyword evidence="1" id="KW-0812">Transmembrane</keyword>